<name>A0A7Y3VYQ6_9FLAO</name>
<dbReference type="Pfam" id="PF13166">
    <property type="entry name" value="AAA_13"/>
    <property type="match status" value="1"/>
</dbReference>
<dbReference type="InterPro" id="IPR026866">
    <property type="entry name" value="CR006_AAA"/>
</dbReference>
<evidence type="ECO:0000256" key="1">
    <source>
        <dbReference type="SAM" id="Coils"/>
    </source>
</evidence>
<dbReference type="Proteomes" id="UP000536509">
    <property type="component" value="Unassembled WGS sequence"/>
</dbReference>
<dbReference type="GO" id="GO:0003950">
    <property type="term" value="F:NAD+ poly-ADP-ribosyltransferase activity"/>
    <property type="evidence" value="ECO:0007669"/>
    <property type="project" value="InterPro"/>
</dbReference>
<gene>
    <name evidence="3" type="ORF">HKT18_05515</name>
</gene>
<keyword evidence="4" id="KW-1185">Reference proteome</keyword>
<evidence type="ECO:0000313" key="4">
    <source>
        <dbReference type="Proteomes" id="UP000536509"/>
    </source>
</evidence>
<proteinExistence type="predicted"/>
<feature type="domain" description="PARP alpha-helical" evidence="2">
    <location>
        <begin position="346"/>
        <end position="458"/>
    </location>
</feature>
<dbReference type="SUPFAM" id="SSF52540">
    <property type="entry name" value="P-loop containing nucleoside triphosphate hydrolases"/>
    <property type="match status" value="1"/>
</dbReference>
<reference evidence="3 4" key="1">
    <citation type="submission" date="2020-05" db="EMBL/GenBank/DDBJ databases">
        <title>Draft genome of Flavobacterium sp. IMCC34852.</title>
        <authorList>
            <person name="Song J."/>
            <person name="Cho J.-C."/>
        </authorList>
    </citation>
    <scope>NUCLEOTIDE SEQUENCE [LARGE SCALE GENOMIC DNA]</scope>
    <source>
        <strain evidence="3 4">IMCC34852</strain>
    </source>
</reference>
<comment type="caution">
    <text evidence="3">The sequence shown here is derived from an EMBL/GenBank/DDBJ whole genome shotgun (WGS) entry which is preliminary data.</text>
</comment>
<evidence type="ECO:0000259" key="2">
    <source>
        <dbReference type="PROSITE" id="PS51060"/>
    </source>
</evidence>
<dbReference type="EMBL" id="JABEVX010000002">
    <property type="protein sequence ID" value="NNT71671.1"/>
    <property type="molecule type" value="Genomic_DNA"/>
</dbReference>
<feature type="coiled-coil region" evidence="1">
    <location>
        <begin position="443"/>
        <end position="477"/>
    </location>
</feature>
<keyword evidence="1" id="KW-0175">Coiled coil</keyword>
<accession>A0A7Y3VYQ6</accession>
<dbReference type="AlphaFoldDB" id="A0A7Y3VYQ6"/>
<sequence>MIKRIENISNFGIYKNFNWNSISGLVDFSQKNLFYGWNYSGKTTLSRIFSSLQNKKIFDSYSSGDFKIITDTNSFNKSNLETFPFKLLVFNSDYIKENLKWELDNNINAIFFEVGEKAKISEKINVLEREILKINGSDEVKGEREKFNNDINAFEIFEDNLFTNESRRIKNEVFSSLIEFNKGHFKKQLSLVAQNISSFNLKKDEIERLNKIVKIEKPKPEIDTVVFDFQINYLIDEVNKMLISEPSKQDVLQILDNSSDAFQWVKKGLEINKEDEKCLFCDNIISKNRIDILNRYYQNQAAKLRNSSQLILERIKVEKESLKNINFPKSIQEINDGYQEQYAKSKKVIDKEITKYIKELVKAENLLSQKIENKIYEKVHPLNNYDIASIQKAAENINEILNQNNKFSREFDDLIQSERNKYINHLVGRFLKENQYLSKQLKYEKSLKEIEKLNAKIDTNQKEIERLKALRNSAEEGSLQFDYFIQSFLGKEDIRIKYNESVQKYNLYRGDEIAKHLSEGEKMAISFSHYLVTLKSLELKNELKDTILFIDDPISSLDGNHIFQINALLKDFLYKKVDDPNNVNQKMWIQKCKQLFISTHNYEFFNLLKEMPTQKGYRYKRDESRYFISRKLNESGIVNLPKVYDDFKSEYHYLFKLITEFSAESTSENVLIMPNVLRRFLEIYTLAKYPSTEEVDDRATEIWNTEISKRICKPFHYFSHFNNIDRIGQHSELLADISQSCKELIKQLKKDKTHYKALQATL</sequence>
<dbReference type="Gene3D" id="3.40.50.300">
    <property type="entry name" value="P-loop containing nucleotide triphosphate hydrolases"/>
    <property type="match status" value="1"/>
</dbReference>
<evidence type="ECO:0000313" key="3">
    <source>
        <dbReference type="EMBL" id="NNT71671.1"/>
    </source>
</evidence>
<organism evidence="3 4">
    <name type="scientific">Flavobacterium rivulicola</name>
    <dbReference type="NCBI Taxonomy" id="2732161"/>
    <lineage>
        <taxon>Bacteria</taxon>
        <taxon>Pseudomonadati</taxon>
        <taxon>Bacteroidota</taxon>
        <taxon>Flavobacteriia</taxon>
        <taxon>Flavobacteriales</taxon>
        <taxon>Flavobacteriaceae</taxon>
        <taxon>Flavobacterium</taxon>
    </lineage>
</organism>
<dbReference type="InterPro" id="IPR027417">
    <property type="entry name" value="P-loop_NTPase"/>
</dbReference>
<protein>
    <submittedName>
        <fullName evidence="3">AAA family ATPase</fullName>
    </submittedName>
</protein>
<dbReference type="RefSeq" id="WP_171221853.1">
    <property type="nucleotide sequence ID" value="NZ_CP121446.1"/>
</dbReference>
<dbReference type="InterPro" id="IPR004102">
    <property type="entry name" value="Poly(ADP-ribose)pol_reg_dom"/>
</dbReference>
<dbReference type="PROSITE" id="PS51060">
    <property type="entry name" value="PARP_ALPHA_HD"/>
    <property type="match status" value="1"/>
</dbReference>